<dbReference type="InterPro" id="IPR050300">
    <property type="entry name" value="GDXG_lipolytic_enzyme"/>
</dbReference>
<dbReference type="Proteomes" id="UP000234752">
    <property type="component" value="Chromosome eg_1"/>
</dbReference>
<dbReference type="InterPro" id="IPR029058">
    <property type="entry name" value="AB_hydrolase_fold"/>
</dbReference>
<dbReference type="SUPFAM" id="SSF53474">
    <property type="entry name" value="alpha/beta-Hydrolases"/>
    <property type="match status" value="1"/>
</dbReference>
<protein>
    <submittedName>
        <fullName evidence="4">Alpha/beta hydrolase</fullName>
    </submittedName>
</protein>
<evidence type="ECO:0000256" key="2">
    <source>
        <dbReference type="ARBA" id="ARBA00022801"/>
    </source>
</evidence>
<comment type="similarity">
    <text evidence="1">Belongs to the 'GDXG' lipolytic enzyme family.</text>
</comment>
<proteinExistence type="inferred from homology"/>
<name>A0A2K9NER6_9PROT</name>
<sequence length="315" mass="33934">MKAADDLDPDIRRFHQAINSGYASHPVLPGQTLADRRQVAETVRAPWTKGGPVMARTRELRLGIRGVRVRIYEPSIGADLPVMLYIHGGGWMLFSLDTHDRLMREYAARVGVAVIGVDYSLSPEAKFPTPLEEIVDVVDAVRAGTGGPGLDPARIAIGGDSAGANMAVAANLLLRRQGKPVLDAMVLNYGAFDHAITASHERYGSDGYMLNSAEMVVFWDAYLRGIADYDNPLAAPLRADLSGLPPAFLCIAACDILVDGNLAMAARLRSARVPVSANLYDGASHSFLEAVSISPLADRAFTEASAWLSRHLQRS</sequence>
<dbReference type="EMBL" id="CP025611">
    <property type="protein sequence ID" value="AUN31584.1"/>
    <property type="molecule type" value="Genomic_DNA"/>
</dbReference>
<dbReference type="KEGG" id="ncb:C0V82_01540"/>
<dbReference type="AlphaFoldDB" id="A0A2K9NER6"/>
<dbReference type="PANTHER" id="PTHR48081">
    <property type="entry name" value="AB HYDROLASE SUPERFAMILY PROTEIN C4A8.06C"/>
    <property type="match status" value="1"/>
</dbReference>
<dbReference type="GO" id="GO:0016787">
    <property type="term" value="F:hydrolase activity"/>
    <property type="evidence" value="ECO:0007669"/>
    <property type="project" value="UniProtKB-KW"/>
</dbReference>
<keyword evidence="2 4" id="KW-0378">Hydrolase</keyword>
<dbReference type="PROSITE" id="PS01173">
    <property type="entry name" value="LIPASE_GDXG_HIS"/>
    <property type="match status" value="1"/>
</dbReference>
<evidence type="ECO:0000313" key="5">
    <source>
        <dbReference type="Proteomes" id="UP000234752"/>
    </source>
</evidence>
<organism evidence="4 5">
    <name type="scientific">Niveispirillum cyanobacteriorum</name>
    <dbReference type="NCBI Taxonomy" id="1612173"/>
    <lineage>
        <taxon>Bacteria</taxon>
        <taxon>Pseudomonadati</taxon>
        <taxon>Pseudomonadota</taxon>
        <taxon>Alphaproteobacteria</taxon>
        <taxon>Rhodospirillales</taxon>
        <taxon>Azospirillaceae</taxon>
        <taxon>Niveispirillum</taxon>
    </lineage>
</organism>
<evidence type="ECO:0000313" key="4">
    <source>
        <dbReference type="EMBL" id="AUN31584.1"/>
    </source>
</evidence>
<evidence type="ECO:0000256" key="1">
    <source>
        <dbReference type="ARBA" id="ARBA00010515"/>
    </source>
</evidence>
<dbReference type="InterPro" id="IPR013094">
    <property type="entry name" value="AB_hydrolase_3"/>
</dbReference>
<accession>A0A2K9NER6</accession>
<evidence type="ECO:0000259" key="3">
    <source>
        <dbReference type="Pfam" id="PF07859"/>
    </source>
</evidence>
<dbReference type="PANTHER" id="PTHR48081:SF8">
    <property type="entry name" value="ALPHA_BETA HYDROLASE FOLD-3 DOMAIN-CONTAINING PROTEIN-RELATED"/>
    <property type="match status" value="1"/>
</dbReference>
<dbReference type="Pfam" id="PF07859">
    <property type="entry name" value="Abhydrolase_3"/>
    <property type="match status" value="1"/>
</dbReference>
<reference evidence="4 5" key="1">
    <citation type="submission" date="2017-12" db="EMBL/GenBank/DDBJ databases">
        <title>Genomes of bacteria within cyanobacterial aggregates.</title>
        <authorList>
            <person name="Cai H."/>
        </authorList>
    </citation>
    <scope>NUCLEOTIDE SEQUENCE [LARGE SCALE GENOMIC DNA]</scope>
    <source>
        <strain evidence="4 5">TH16</strain>
    </source>
</reference>
<dbReference type="InterPro" id="IPR002168">
    <property type="entry name" value="Lipase_GDXG_HIS_AS"/>
</dbReference>
<keyword evidence="5" id="KW-1185">Reference proteome</keyword>
<dbReference type="OrthoDB" id="9806180at2"/>
<dbReference type="Gene3D" id="3.40.50.1820">
    <property type="entry name" value="alpha/beta hydrolase"/>
    <property type="match status" value="1"/>
</dbReference>
<feature type="domain" description="Alpha/beta hydrolase fold-3" evidence="3">
    <location>
        <begin position="83"/>
        <end position="288"/>
    </location>
</feature>
<gene>
    <name evidence="4" type="ORF">C0V82_01540</name>
</gene>